<name>A0A834XBR3_9FABA</name>
<dbReference type="AlphaFoldDB" id="A0A834XBR3"/>
<gene>
    <name evidence="1" type="ORF">G2W53_004377</name>
</gene>
<evidence type="ECO:0000313" key="2">
    <source>
        <dbReference type="Proteomes" id="UP000634136"/>
    </source>
</evidence>
<evidence type="ECO:0000313" key="1">
    <source>
        <dbReference type="EMBL" id="KAF7842079.1"/>
    </source>
</evidence>
<organism evidence="1 2">
    <name type="scientific">Senna tora</name>
    <dbReference type="NCBI Taxonomy" id="362788"/>
    <lineage>
        <taxon>Eukaryota</taxon>
        <taxon>Viridiplantae</taxon>
        <taxon>Streptophyta</taxon>
        <taxon>Embryophyta</taxon>
        <taxon>Tracheophyta</taxon>
        <taxon>Spermatophyta</taxon>
        <taxon>Magnoliopsida</taxon>
        <taxon>eudicotyledons</taxon>
        <taxon>Gunneridae</taxon>
        <taxon>Pentapetalae</taxon>
        <taxon>rosids</taxon>
        <taxon>fabids</taxon>
        <taxon>Fabales</taxon>
        <taxon>Fabaceae</taxon>
        <taxon>Caesalpinioideae</taxon>
        <taxon>Cassia clade</taxon>
        <taxon>Senna</taxon>
    </lineage>
</organism>
<accession>A0A834XBR3</accession>
<comment type="caution">
    <text evidence="1">The sequence shown here is derived from an EMBL/GenBank/DDBJ whole genome shotgun (WGS) entry which is preliminary data.</text>
</comment>
<keyword evidence="2" id="KW-1185">Reference proteome</keyword>
<sequence>MELVIAWKRVKTIASRYIWEFEWIQISNGARDRMEGGFNAQKGSRLHGRHVKSSLNTFLNSKSQLNLKRTLEVKVYTCCCTSETKQSLPVVYGNSSGCNARMRLVITWKVSQDDLFALYLRIPVDLMLE</sequence>
<dbReference type="Proteomes" id="UP000634136">
    <property type="component" value="Unassembled WGS sequence"/>
</dbReference>
<proteinExistence type="predicted"/>
<protein>
    <submittedName>
        <fullName evidence="1">Uncharacterized protein</fullName>
    </submittedName>
</protein>
<dbReference type="EMBL" id="JAAIUW010000002">
    <property type="protein sequence ID" value="KAF7842079.1"/>
    <property type="molecule type" value="Genomic_DNA"/>
</dbReference>
<reference evidence="1" key="1">
    <citation type="submission" date="2020-09" db="EMBL/GenBank/DDBJ databases">
        <title>Genome-Enabled Discovery of Anthraquinone Biosynthesis in Senna tora.</title>
        <authorList>
            <person name="Kang S.-H."/>
            <person name="Pandey R.P."/>
            <person name="Lee C.-M."/>
            <person name="Sim J.-S."/>
            <person name="Jeong J.-T."/>
            <person name="Choi B.-S."/>
            <person name="Jung M."/>
            <person name="Ginzburg D."/>
            <person name="Zhao K."/>
            <person name="Won S.Y."/>
            <person name="Oh T.-J."/>
            <person name="Yu Y."/>
            <person name="Kim N.-H."/>
            <person name="Lee O.R."/>
            <person name="Lee T.-H."/>
            <person name="Bashyal P."/>
            <person name="Kim T.-S."/>
            <person name="Lee W.-H."/>
            <person name="Kawkins C."/>
            <person name="Kim C.-K."/>
            <person name="Kim J.S."/>
            <person name="Ahn B.O."/>
            <person name="Rhee S.Y."/>
            <person name="Sohng J.K."/>
        </authorList>
    </citation>
    <scope>NUCLEOTIDE SEQUENCE</scope>
    <source>
        <tissue evidence="1">Leaf</tissue>
    </source>
</reference>